<evidence type="ECO:0000256" key="3">
    <source>
        <dbReference type="ARBA" id="ARBA00023180"/>
    </source>
</evidence>
<proteinExistence type="predicted"/>
<feature type="compositionally biased region" description="Polar residues" evidence="4">
    <location>
        <begin position="8"/>
        <end position="20"/>
    </location>
</feature>
<dbReference type="Proteomes" id="UP000886611">
    <property type="component" value="Unassembled WGS sequence"/>
</dbReference>
<name>A0A8X7XNV9_POLSE</name>
<sequence length="2013" mass="225089">MRLRMRKASQQSAPVNVQRTPRTKRKHSEVEECVQVTGGKPQKNETGLLSSIKKLIRGNAKTEQENPPKKSRIECDLDSNLISSTPQTGDLPNKHLSRVRRKSPINGGTSGSDSPGQAVEAEEIVKQLDMEQVEEMPTSTATSTEDVAYQDIPIRSSTENGSEEGEITSDGDLPPLTGSVQDSGYSEASAAPPEGTYEEDWEVFDPYYFIKHVPPLTEEQLNRKPALPLKTRSTPEFSLVLDLDETLVHCSLNELEDAALTFPVLFQDVIYQIILFTASKKVYADKLLNILDPKKQLVRHRLFREHCVCVQGNYIKDLNILGRDLSKTIIIDNSPQAFAYQLSNGIPIESWFMDKNDNELLKLVPFLEKLVELRASGSSDSAPGSGSRRFRWGASLEPWSREDLRLSPDQKSYCGAMDQGLQNNLTWNFDDVILIPYGCMYLGLECPSFRFIDLPLSKTPMNCDQFNFTAFNSTICSRLLELKDNSSLLSSICSILNSLTLHQASQLAIKGCTKIATISSSFLAMLSSYTDSCPSFSRSVRSAPVEQHNISDLDCTYSNWTQANIVDPAAVFFCSENDSPQFAQDVCSNEELLTILLQNSDNMWLEAYCANYTEEGTQLVSNWLCRYSTWVASFNDPTLVAFCWENDRVQFEKALCEDLQLFLSIMANPENSWLFPNCTEYEPPTADTLQNLKQWCNYSKWQDPEVIDESIVTFCAFHDTNFTNLICSNFSILEALLKNQYNSWLPNICTMPTPTEISMISVPPDLCSYSQWMDMEVDSSIITLCWQLDLINFKKNVCCNVELLDRITQDQGNNWLLSACQGITRNSTENETQNVVSAMCQYHTWVNLKFVDMTDVAACSEFDSDNFIQNVCFNQSVLHGLLSISENTWLIEYCSKADKFQPQEMCQYHTWSNMRPIDMTDVAACSEFDPYNFTENVCGNQTILQGLLNNVDSAWLLRYCSKADHFFPLEMCQYHTWVAQVPSSVIIQQCWDYNKKQFVSVVCSNEELLSQLKKDTSNSWISIICSTEGQTCLVRDILTWLNWSCSSDLSTVCQYSGIRLESMEYLIQCGMEMAGFQVGGTAIQQVVSSFHKSVNKIVILLAVLEESHMLSLHLTENIRLSILQSTMMYLRTQDNFATKRVLLQCFGNLLMSLMQTGREISDENFFLVKLSDDYLKTIASVYLQKYVIADPSVFADLAQLLSYASVSDISKLPALQDNLIVLSAISSSLPKLSQDQKTAFGNWLGNSVKFQSVAKWPMAFVKEVGALLACLPFNKFQQLSAAQISLFLVNSTFLNNVSALSIEQLNDLAVVMPKLGLPFLKQLLPSQVEALLPVLSSVQFSPFQAQELVDKLFLSKSDILPVTLSSLGSLITGVRPEILRGLSEDTLAYGLANISNWKSLLNPVQKATIASKLWASNRVKEWFDILEPLVSETPLLIVKSQLNALLSNISATSRMSWNNQQKQCIIEQMSNVSLTTVLLQDLGAQVAVELPISKVKRLSTDVMQSLRTMIIQDPNEFLSLPKIRQVLLVDKVAQRLGVYGGEFTKEEFESLGVMASRVVEEVFINLSRPFLAENIQELNNGCIDKTKGDILGAMLEETNVFGPASNWTDVKMDQIDRFVFFLPNPAMKKIPKSLMSLERIERLFQTQKQWDKSAVGIACAQNVEESDKEAMFRSQQLLLQYFLSVVKSGVSPKLALPPSCSSVQFTLPSAWDLESLKSMSTDDFINCLETFGQDPHFQPENLSQLLLRVKQIFGPAASLPSKTIKFLGLIATGFTENELMQLDLSDLTTVATLGKIEIWSSQQLSALYTAYLNSSKQTSGSFDVSVLVALGYIICGSKVSDISVMNPVEFSKAVLWIGKLKLSCSENQLEEMAKLLMHSLAFGPASNWHGDTFLEIGTIAAGLPDFVLSSLVKEQIESLTPLAISSIPPSKLSVAFSPTQIQMFTYNQGVAVTADQLLALDSQQRAALSMVLASWDDRQIDFRGPVPLPEIHSGIIHLIEFNATVTLTCMATG</sequence>
<evidence type="ECO:0000256" key="2">
    <source>
        <dbReference type="ARBA" id="ARBA00022912"/>
    </source>
</evidence>
<dbReference type="Pfam" id="PF21058">
    <property type="entry name" value="Stereocilin"/>
    <property type="match status" value="1"/>
</dbReference>
<feature type="non-terminal residue" evidence="6">
    <location>
        <position position="1"/>
    </location>
</feature>
<evidence type="ECO:0000256" key="1">
    <source>
        <dbReference type="ARBA" id="ARBA00022729"/>
    </source>
</evidence>
<dbReference type="Pfam" id="PF03031">
    <property type="entry name" value="NIF"/>
    <property type="match status" value="1"/>
</dbReference>
<dbReference type="InterPro" id="IPR023214">
    <property type="entry name" value="HAD_sf"/>
</dbReference>
<feature type="non-terminal residue" evidence="6">
    <location>
        <position position="2013"/>
    </location>
</feature>
<dbReference type="PROSITE" id="PS50969">
    <property type="entry name" value="FCP1"/>
    <property type="match status" value="1"/>
</dbReference>
<dbReference type="InterPro" id="IPR004274">
    <property type="entry name" value="FCP1_dom"/>
</dbReference>
<dbReference type="PANTHER" id="PTHR23412">
    <property type="entry name" value="STEREOCILIN RELATED"/>
    <property type="match status" value="1"/>
</dbReference>
<feature type="compositionally biased region" description="Basic and acidic residues" evidence="4">
    <location>
        <begin position="60"/>
        <end position="75"/>
    </location>
</feature>
<keyword evidence="1" id="KW-0732">Signal</keyword>
<dbReference type="InterPro" id="IPR048992">
    <property type="entry name" value="Stereocilin_LRR"/>
</dbReference>
<dbReference type="GO" id="GO:0004721">
    <property type="term" value="F:phosphoprotein phosphatase activity"/>
    <property type="evidence" value="ECO:0007669"/>
    <property type="project" value="UniProtKB-KW"/>
</dbReference>
<protein>
    <submittedName>
        <fullName evidence="6">CTSL2 protein</fullName>
    </submittedName>
</protein>
<comment type="caution">
    <text evidence="6">The sequence shown here is derived from an EMBL/GenBank/DDBJ whole genome shotgun (WGS) entry which is preliminary data.</text>
</comment>
<feature type="region of interest" description="Disordered" evidence="4">
    <location>
        <begin position="58"/>
        <end position="118"/>
    </location>
</feature>
<dbReference type="EMBL" id="JAATIS010000094">
    <property type="protein sequence ID" value="KAG2470764.1"/>
    <property type="molecule type" value="Genomic_DNA"/>
</dbReference>
<feature type="region of interest" description="Disordered" evidence="4">
    <location>
        <begin position="1"/>
        <end position="45"/>
    </location>
</feature>
<dbReference type="NCBIfam" id="TIGR02251">
    <property type="entry name" value="HIF-SF_euk"/>
    <property type="match status" value="1"/>
</dbReference>
<dbReference type="SUPFAM" id="SSF56784">
    <property type="entry name" value="HAD-like"/>
    <property type="match status" value="1"/>
</dbReference>
<dbReference type="GO" id="GO:0009986">
    <property type="term" value="C:cell surface"/>
    <property type="evidence" value="ECO:0007669"/>
    <property type="project" value="TreeGrafter"/>
</dbReference>
<evidence type="ECO:0000313" key="7">
    <source>
        <dbReference type="Proteomes" id="UP000886611"/>
    </source>
</evidence>
<reference evidence="6 7" key="1">
    <citation type="journal article" date="2021" name="Cell">
        <title>Tracing the genetic footprints of vertebrate landing in non-teleost ray-finned fishes.</title>
        <authorList>
            <person name="Bi X."/>
            <person name="Wang K."/>
            <person name="Yang L."/>
            <person name="Pan H."/>
            <person name="Jiang H."/>
            <person name="Wei Q."/>
            <person name="Fang M."/>
            <person name="Yu H."/>
            <person name="Zhu C."/>
            <person name="Cai Y."/>
            <person name="He Y."/>
            <person name="Gan X."/>
            <person name="Zeng H."/>
            <person name="Yu D."/>
            <person name="Zhu Y."/>
            <person name="Jiang H."/>
            <person name="Qiu Q."/>
            <person name="Yang H."/>
            <person name="Zhang Y.E."/>
            <person name="Wang W."/>
            <person name="Zhu M."/>
            <person name="He S."/>
            <person name="Zhang G."/>
        </authorList>
    </citation>
    <scope>NUCLEOTIDE SEQUENCE [LARGE SCALE GENOMIC DNA]</scope>
    <source>
        <strain evidence="6">Bchr_013</strain>
    </source>
</reference>
<feature type="compositionally biased region" description="Polar residues" evidence="4">
    <location>
        <begin position="80"/>
        <end position="90"/>
    </location>
</feature>
<dbReference type="SMART" id="SM00577">
    <property type="entry name" value="CPDc"/>
    <property type="match status" value="1"/>
</dbReference>
<evidence type="ECO:0000313" key="6">
    <source>
        <dbReference type="EMBL" id="KAG2470764.1"/>
    </source>
</evidence>
<keyword evidence="7" id="KW-1185">Reference proteome</keyword>
<dbReference type="CDD" id="cd07521">
    <property type="entry name" value="HAD_FCP1-like"/>
    <property type="match status" value="1"/>
</dbReference>
<keyword evidence="2" id="KW-0904">Protein phosphatase</keyword>
<evidence type="ECO:0000256" key="4">
    <source>
        <dbReference type="SAM" id="MobiDB-lite"/>
    </source>
</evidence>
<evidence type="ECO:0000259" key="5">
    <source>
        <dbReference type="PROSITE" id="PS50969"/>
    </source>
</evidence>
<dbReference type="InterPro" id="IPR026664">
    <property type="entry name" value="Stereocilin-rel"/>
</dbReference>
<accession>A0A8X7XNV9</accession>
<keyword evidence="2" id="KW-0378">Hydrolase</keyword>
<dbReference type="InterPro" id="IPR036412">
    <property type="entry name" value="HAD-like_sf"/>
</dbReference>
<gene>
    <name evidence="6" type="primary">Ctdspl2</name>
    <name evidence="6" type="ORF">GTO96_0006094</name>
</gene>
<organism evidence="6 7">
    <name type="scientific">Polypterus senegalus</name>
    <name type="common">Senegal bichir</name>
    <dbReference type="NCBI Taxonomy" id="55291"/>
    <lineage>
        <taxon>Eukaryota</taxon>
        <taxon>Metazoa</taxon>
        <taxon>Chordata</taxon>
        <taxon>Craniata</taxon>
        <taxon>Vertebrata</taxon>
        <taxon>Euteleostomi</taxon>
        <taxon>Actinopterygii</taxon>
        <taxon>Polypteriformes</taxon>
        <taxon>Polypteridae</taxon>
        <taxon>Polypterus</taxon>
    </lineage>
</organism>
<dbReference type="Gene3D" id="3.40.50.1000">
    <property type="entry name" value="HAD superfamily/HAD-like"/>
    <property type="match status" value="1"/>
</dbReference>
<dbReference type="PANTHER" id="PTHR23412:SF19">
    <property type="entry name" value="STEREOCILIN 1"/>
    <property type="match status" value="1"/>
</dbReference>
<dbReference type="GO" id="GO:0007160">
    <property type="term" value="P:cell-matrix adhesion"/>
    <property type="evidence" value="ECO:0007669"/>
    <property type="project" value="TreeGrafter"/>
</dbReference>
<keyword evidence="3" id="KW-0325">Glycoprotein</keyword>
<dbReference type="InterPro" id="IPR011948">
    <property type="entry name" value="Dullard_phosphatase"/>
</dbReference>
<feature type="domain" description="FCP1 homology" evidence="5">
    <location>
        <begin position="232"/>
        <end position="370"/>
    </location>
</feature>
<feature type="region of interest" description="Disordered" evidence="4">
    <location>
        <begin position="133"/>
        <end position="196"/>
    </location>
</feature>